<dbReference type="PANTHER" id="PTHR10496">
    <property type="entry name" value="40S RIBOSOMAL PROTEIN S24"/>
    <property type="match status" value="1"/>
</dbReference>
<dbReference type="HAMAP" id="MF_00545">
    <property type="entry name" value="Ribosomal_eS24"/>
    <property type="match status" value="1"/>
</dbReference>
<dbReference type="eggNOG" id="KOG3424">
    <property type="taxonomic scope" value="Eukaryota"/>
</dbReference>
<dbReference type="VEuPathDB" id="GiardiaDB:DHA2_10367"/>
<accession>V6TV11</accession>
<dbReference type="InterPro" id="IPR053709">
    <property type="entry name" value="eRP_eS24_sf"/>
</dbReference>
<evidence type="ECO:0000313" key="4">
    <source>
        <dbReference type="Proteomes" id="UP000018040"/>
    </source>
</evidence>
<name>V6TV11_GIAIN</name>
<dbReference type="InterPro" id="IPR001976">
    <property type="entry name" value="Ribosomal_eS24"/>
</dbReference>
<dbReference type="GO" id="GO:1990904">
    <property type="term" value="C:ribonucleoprotein complex"/>
    <property type="evidence" value="ECO:0007669"/>
    <property type="project" value="UniProtKB-KW"/>
</dbReference>
<gene>
    <name evidence="3" type="ORF">GSB_10367</name>
</gene>
<dbReference type="Proteomes" id="UP000018040">
    <property type="component" value="Unassembled WGS sequence"/>
</dbReference>
<dbReference type="VEuPathDB" id="GiardiaDB:GL50581_2403"/>
<sequence length="143" mass="16009">MNFFVIKAGLTMPEVTVKVRKVLNNPLLQRQQCVVDVLHPGCTYESKEAIKAKVAQQLKVPDQKNIVLYGFKTSFGGGHTVGFCNAYQSMDALMKCEPGFRKIRCGLMEAPKPVSRKQLKNLKNRRLKKRGTEKATVTLGAKK</sequence>
<reference evidence="3 4" key="2">
    <citation type="journal article" date="2013" name="Genome Biol. Evol.">
        <title>Genome sequencing of Giardia lamblia genotypes A2 and B isolates (DH and GS) and comparative analysis with the genomes of genotypes A1 and E (WB and Pig).</title>
        <authorList>
            <person name="Adam R.D."/>
            <person name="Dahlstrom E.W."/>
            <person name="Martens C.A."/>
            <person name="Bruno D.P."/>
            <person name="Barbian K.D."/>
            <person name="Ricklefs S.M."/>
            <person name="Hernandez M.M."/>
            <person name="Narla N.P."/>
            <person name="Patel R.B."/>
            <person name="Porcella S.F."/>
            <person name="Nash T.E."/>
        </authorList>
    </citation>
    <scope>NUCLEOTIDE SEQUENCE [LARGE SCALE GENOMIC DNA]</scope>
    <source>
        <strain evidence="3 4">GS</strain>
    </source>
</reference>
<organism evidence="3 4">
    <name type="scientific">Giardia intestinalis</name>
    <name type="common">Giardia lamblia</name>
    <dbReference type="NCBI Taxonomy" id="5741"/>
    <lineage>
        <taxon>Eukaryota</taxon>
        <taxon>Metamonada</taxon>
        <taxon>Diplomonadida</taxon>
        <taxon>Hexamitidae</taxon>
        <taxon>Giardiinae</taxon>
        <taxon>Giardia</taxon>
    </lineage>
</organism>
<dbReference type="OrthoDB" id="10251131at2759"/>
<dbReference type="InterPro" id="IPR012678">
    <property type="entry name" value="Ribosomal_uL23/eL15/eS24_sf"/>
</dbReference>
<evidence type="ECO:0000313" key="3">
    <source>
        <dbReference type="EMBL" id="ESU42424.1"/>
    </source>
</evidence>
<dbReference type="SUPFAM" id="SSF54189">
    <property type="entry name" value="Ribosomal proteins S24e, L23 and L15e"/>
    <property type="match status" value="1"/>
</dbReference>
<evidence type="ECO:0000256" key="2">
    <source>
        <dbReference type="ARBA" id="ARBA00023274"/>
    </source>
</evidence>
<dbReference type="GO" id="GO:0005840">
    <property type="term" value="C:ribosome"/>
    <property type="evidence" value="ECO:0007669"/>
    <property type="project" value="UniProtKB-KW"/>
</dbReference>
<dbReference type="GO" id="GO:0006412">
    <property type="term" value="P:translation"/>
    <property type="evidence" value="ECO:0007669"/>
    <property type="project" value="InterPro"/>
</dbReference>
<protein>
    <submittedName>
        <fullName evidence="3">SSU ribosomal protein S24E</fullName>
    </submittedName>
</protein>
<dbReference type="GO" id="GO:0003735">
    <property type="term" value="F:structural constituent of ribosome"/>
    <property type="evidence" value="ECO:0007669"/>
    <property type="project" value="InterPro"/>
</dbReference>
<evidence type="ECO:0000256" key="1">
    <source>
        <dbReference type="ARBA" id="ARBA00022980"/>
    </source>
</evidence>
<dbReference type="AlphaFoldDB" id="V6TV11"/>
<reference evidence="4" key="1">
    <citation type="submission" date="2012-02" db="EMBL/GenBank/DDBJ databases">
        <title>Genome sequencing of Giardia lamblia Genotypes A2 and B isolates (DH and GS) and comparative analysis with the genomes of Genotypes A1 and E (WB and Pig).</title>
        <authorList>
            <person name="Adam R."/>
            <person name="Dahlstrom E."/>
            <person name="Martens C."/>
            <person name="Bruno D."/>
            <person name="Barbian K."/>
            <person name="Porcella S.F."/>
            <person name="Nash T."/>
        </authorList>
    </citation>
    <scope>NUCLEOTIDE SEQUENCE</scope>
    <source>
        <strain evidence="4">GS</strain>
    </source>
</reference>
<comment type="caution">
    <text evidence="3">The sequence shown here is derived from an EMBL/GenBank/DDBJ whole genome shotgun (WGS) entry which is preliminary data.</text>
</comment>
<dbReference type="VEuPathDB" id="GiardiaDB:GL50803_0010367"/>
<keyword evidence="2" id="KW-0687">Ribonucleoprotein</keyword>
<keyword evidence="1 3" id="KW-0689">Ribosomal protein</keyword>
<proteinExistence type="inferred from homology"/>
<dbReference type="Pfam" id="PF01282">
    <property type="entry name" value="Ribosomal_S24e"/>
    <property type="match status" value="1"/>
</dbReference>
<dbReference type="VEuPathDB" id="GiardiaDB:QR46_3194"/>
<dbReference type="EMBL" id="AHHH01000083">
    <property type="protein sequence ID" value="ESU42424.1"/>
    <property type="molecule type" value="Genomic_DNA"/>
</dbReference>
<dbReference type="Gene3D" id="3.30.70.3370">
    <property type="match status" value="1"/>
</dbReference>